<reference evidence="1 2" key="1">
    <citation type="journal article" date="2012" name="Genome Biol.">
        <title>Sequencing three crocodilian genomes to illuminate the evolution of archosaurs and amniotes.</title>
        <authorList>
            <person name="St John J.A."/>
            <person name="Braun E.L."/>
            <person name="Isberg S.R."/>
            <person name="Miles L.G."/>
            <person name="Chong A.Y."/>
            <person name="Gongora J."/>
            <person name="Dalzell P."/>
            <person name="Moran C."/>
            <person name="Bed'hom B."/>
            <person name="Abzhanov A."/>
            <person name="Burgess S.C."/>
            <person name="Cooksey A.M."/>
            <person name="Castoe T.A."/>
            <person name="Crawford N.G."/>
            <person name="Densmore L.D."/>
            <person name="Drew J.C."/>
            <person name="Edwards S.V."/>
            <person name="Faircloth B.C."/>
            <person name="Fujita M.K."/>
            <person name="Greenwold M.J."/>
            <person name="Hoffmann F.G."/>
            <person name="Howard J.M."/>
            <person name="Iguchi T."/>
            <person name="Janes D.E."/>
            <person name="Khan S.Y."/>
            <person name="Kohno S."/>
            <person name="de Koning A.J."/>
            <person name="Lance S.L."/>
            <person name="McCarthy F.M."/>
            <person name="McCormack J.E."/>
            <person name="Merchant M.E."/>
            <person name="Peterson D.G."/>
            <person name="Pollock D.D."/>
            <person name="Pourmand N."/>
            <person name="Raney B.J."/>
            <person name="Roessler K.A."/>
            <person name="Sanford J.R."/>
            <person name="Sawyer R.H."/>
            <person name="Schmidt C.J."/>
            <person name="Triplett E.W."/>
            <person name="Tuberville T.D."/>
            <person name="Venegas-Anaya M."/>
            <person name="Howard J.T."/>
            <person name="Jarvis E.D."/>
            <person name="Guillette L.J.Jr."/>
            <person name="Glenn T.C."/>
            <person name="Green R.E."/>
            <person name="Ray D.A."/>
        </authorList>
    </citation>
    <scope>NUCLEOTIDE SEQUENCE [LARGE SCALE GENOMIC DNA]</scope>
    <source>
        <strain evidence="1">KSC_2009_1</strain>
    </source>
</reference>
<name>A0A151MH05_ALLMI</name>
<comment type="caution">
    <text evidence="1">The sequence shown here is derived from an EMBL/GenBank/DDBJ whole genome shotgun (WGS) entry which is preliminary data.</text>
</comment>
<gene>
    <name evidence="1" type="ORF">Y1Q_0002382</name>
</gene>
<dbReference type="Proteomes" id="UP000050525">
    <property type="component" value="Unassembled WGS sequence"/>
</dbReference>
<dbReference type="EMBL" id="AKHW03006178">
    <property type="protein sequence ID" value="KYO23773.1"/>
    <property type="molecule type" value="Genomic_DNA"/>
</dbReference>
<protein>
    <submittedName>
        <fullName evidence="1">Uncharacterized protein</fullName>
    </submittedName>
</protein>
<proteinExistence type="predicted"/>
<organism evidence="1 2">
    <name type="scientific">Alligator mississippiensis</name>
    <name type="common">American alligator</name>
    <dbReference type="NCBI Taxonomy" id="8496"/>
    <lineage>
        <taxon>Eukaryota</taxon>
        <taxon>Metazoa</taxon>
        <taxon>Chordata</taxon>
        <taxon>Craniata</taxon>
        <taxon>Vertebrata</taxon>
        <taxon>Euteleostomi</taxon>
        <taxon>Archelosauria</taxon>
        <taxon>Archosauria</taxon>
        <taxon>Crocodylia</taxon>
        <taxon>Alligatoridae</taxon>
        <taxon>Alligatorinae</taxon>
        <taxon>Alligator</taxon>
    </lineage>
</organism>
<accession>A0A151MH05</accession>
<sequence length="74" mass="8335">MRITSQNEFIVCNSRKDHHDHGRTINALICYITKEFDLSISAENYSLLGCRMGRSSVLIGPWVESHCPRPTGGD</sequence>
<evidence type="ECO:0000313" key="1">
    <source>
        <dbReference type="EMBL" id="KYO23773.1"/>
    </source>
</evidence>
<evidence type="ECO:0000313" key="2">
    <source>
        <dbReference type="Proteomes" id="UP000050525"/>
    </source>
</evidence>
<dbReference type="AlphaFoldDB" id="A0A151MH05"/>
<keyword evidence="2" id="KW-1185">Reference proteome</keyword>